<name>A0ABW1U5V3_9LACO</name>
<protein>
    <submittedName>
        <fullName evidence="6">C39 family peptidase</fullName>
    </submittedName>
</protein>
<dbReference type="InterPro" id="IPR000064">
    <property type="entry name" value="NLP_P60_dom"/>
</dbReference>
<comment type="caution">
    <text evidence="6">The sequence shown here is derived from an EMBL/GenBank/DDBJ whole genome shotgun (WGS) entry which is preliminary data.</text>
</comment>
<dbReference type="SUPFAM" id="SSF54001">
    <property type="entry name" value="Cysteine proteinases"/>
    <property type="match status" value="1"/>
</dbReference>
<dbReference type="InterPro" id="IPR002477">
    <property type="entry name" value="Peptidoglycan-bd-like"/>
</dbReference>
<keyword evidence="2" id="KW-0645">Protease</keyword>
<comment type="similarity">
    <text evidence="1">Belongs to the peptidase C40 family.</text>
</comment>
<evidence type="ECO:0000256" key="3">
    <source>
        <dbReference type="ARBA" id="ARBA00022801"/>
    </source>
</evidence>
<dbReference type="Gene3D" id="3.90.70.10">
    <property type="entry name" value="Cysteine proteinases"/>
    <property type="match status" value="1"/>
</dbReference>
<dbReference type="Pfam" id="PF01471">
    <property type="entry name" value="PG_binding_1"/>
    <property type="match status" value="1"/>
</dbReference>
<keyword evidence="3" id="KW-0378">Hydrolase</keyword>
<keyword evidence="4" id="KW-0788">Thiol protease</keyword>
<evidence type="ECO:0000256" key="4">
    <source>
        <dbReference type="ARBA" id="ARBA00022807"/>
    </source>
</evidence>
<dbReference type="RefSeq" id="WP_382337223.1">
    <property type="nucleotide sequence ID" value="NZ_JBHSSO010000007.1"/>
</dbReference>
<evidence type="ECO:0000313" key="6">
    <source>
        <dbReference type="EMBL" id="MFC6288949.1"/>
    </source>
</evidence>
<evidence type="ECO:0000256" key="2">
    <source>
        <dbReference type="ARBA" id="ARBA00022670"/>
    </source>
</evidence>
<dbReference type="InterPro" id="IPR038765">
    <property type="entry name" value="Papain-like_cys_pep_sf"/>
</dbReference>
<evidence type="ECO:0000256" key="1">
    <source>
        <dbReference type="ARBA" id="ARBA00007074"/>
    </source>
</evidence>
<sequence length="475" mass="52970">MNIPLIAQRPELPTGCEITATTMMLQYAGAKVTKMSLAKEMPRSSNPNKGFVGSPYSRSGWWIYPKGLMSTVKAHLGSAKNMTGASFKKMKGQINQGRPVVIWVAGVDGFVNHAITLSGYSSKRAYYNDPWTKKKTSMTLVIAGLASVGVTTSAQAKTNYYTKNPGIIRVKKTVAYYKDAAKKHHLATIHKGHYAKISKVVTVKGHAPVLKTNTGKYVTANKAFVAKTKGYQNPKKYYQVNYKQIKPYGKVGYTVKRGYEGIKTWKIMRRLGTANGYNKYNAATVYAVKNFQRKHHLKVTGTVNKKTWVKLGFSKSSWTSIDSYVAPLGAHAWNGRKEHVEAMIKQAYKYKGNPYLVGSSSKPIYGTDCSGLVMQALYAGGINPKPVSAIHHAFPGNEWNSRNLWASKKFQHVAYSHKRRGDLVFYYQPGTHTIWHVALYLGKGKVIESWPPRIMVQPIKNGQRSYVAGIARVFH</sequence>
<dbReference type="Pfam" id="PF13529">
    <property type="entry name" value="Peptidase_C39_2"/>
    <property type="match status" value="1"/>
</dbReference>
<evidence type="ECO:0000259" key="5">
    <source>
        <dbReference type="PROSITE" id="PS51935"/>
    </source>
</evidence>
<dbReference type="EMBL" id="JBHSSO010000007">
    <property type="protein sequence ID" value="MFC6288949.1"/>
    <property type="molecule type" value="Genomic_DNA"/>
</dbReference>
<dbReference type="InterPro" id="IPR036366">
    <property type="entry name" value="PGBDSf"/>
</dbReference>
<dbReference type="Gene3D" id="3.90.1720.10">
    <property type="entry name" value="endopeptidase domain like (from Nostoc punctiforme)"/>
    <property type="match status" value="1"/>
</dbReference>
<dbReference type="InterPro" id="IPR039564">
    <property type="entry name" value="Peptidase_C39-like"/>
</dbReference>
<keyword evidence="7" id="KW-1185">Reference proteome</keyword>
<dbReference type="Gene3D" id="1.10.101.10">
    <property type="entry name" value="PGBD-like superfamily/PGBD"/>
    <property type="match status" value="1"/>
</dbReference>
<dbReference type="PANTHER" id="PTHR37806">
    <property type="entry name" value="LMO0724 PROTEIN"/>
    <property type="match status" value="1"/>
</dbReference>
<dbReference type="PANTHER" id="PTHR37806:SF1">
    <property type="entry name" value="PEPTIDASE C39-LIKE DOMAIN-CONTAINING PROTEIN"/>
    <property type="match status" value="1"/>
</dbReference>
<reference evidence="7" key="1">
    <citation type="journal article" date="2019" name="Int. J. Syst. Evol. Microbiol.">
        <title>The Global Catalogue of Microorganisms (GCM) 10K type strain sequencing project: providing services to taxonomists for standard genome sequencing and annotation.</title>
        <authorList>
            <consortium name="The Broad Institute Genomics Platform"/>
            <consortium name="The Broad Institute Genome Sequencing Center for Infectious Disease"/>
            <person name="Wu L."/>
            <person name="Ma J."/>
        </authorList>
    </citation>
    <scope>NUCLEOTIDE SEQUENCE [LARGE SCALE GENOMIC DNA]</scope>
    <source>
        <strain evidence="7">CCM 8893</strain>
    </source>
</reference>
<gene>
    <name evidence="6" type="ORF">ACFP1M_01810</name>
</gene>
<dbReference type="Pfam" id="PF00877">
    <property type="entry name" value="NLPC_P60"/>
    <property type="match status" value="1"/>
</dbReference>
<dbReference type="InterPro" id="IPR044081">
    <property type="entry name" value="DUF5776"/>
</dbReference>
<evidence type="ECO:0000313" key="7">
    <source>
        <dbReference type="Proteomes" id="UP001596258"/>
    </source>
</evidence>
<dbReference type="Pfam" id="PF19087">
    <property type="entry name" value="DUF5776"/>
    <property type="match status" value="1"/>
</dbReference>
<accession>A0ABW1U5V3</accession>
<proteinExistence type="inferred from homology"/>
<dbReference type="Proteomes" id="UP001596258">
    <property type="component" value="Unassembled WGS sequence"/>
</dbReference>
<dbReference type="InterPro" id="IPR036365">
    <property type="entry name" value="PGBD-like_sf"/>
</dbReference>
<organism evidence="6 7">
    <name type="scientific">Levilactobacillus angrenensis</name>
    <dbReference type="NCBI Taxonomy" id="2486020"/>
    <lineage>
        <taxon>Bacteria</taxon>
        <taxon>Bacillati</taxon>
        <taxon>Bacillota</taxon>
        <taxon>Bacilli</taxon>
        <taxon>Lactobacillales</taxon>
        <taxon>Lactobacillaceae</taxon>
        <taxon>Levilactobacillus</taxon>
    </lineage>
</organism>
<dbReference type="PROSITE" id="PS51935">
    <property type="entry name" value="NLPC_P60"/>
    <property type="match status" value="1"/>
</dbReference>
<feature type="domain" description="NlpC/P60" evidence="5">
    <location>
        <begin position="337"/>
        <end position="474"/>
    </location>
</feature>
<dbReference type="SUPFAM" id="SSF47090">
    <property type="entry name" value="PGBD-like"/>
    <property type="match status" value="1"/>
</dbReference>